<dbReference type="SUPFAM" id="SSF51110">
    <property type="entry name" value="alpha-D-mannose-specific plant lectins"/>
    <property type="match status" value="1"/>
</dbReference>
<dbReference type="RefSeq" id="WP_157565495.1">
    <property type="nucleotide sequence ID" value="NZ_WPIK01000005.1"/>
</dbReference>
<gene>
    <name evidence="2" type="ORF">GO621_07035</name>
</gene>
<feature type="domain" description="Bulb-type lectin" evidence="1">
    <location>
        <begin position="78"/>
        <end position="199"/>
    </location>
</feature>
<sequence>MKNSILLFILFSVFTIIGPGNLSKVLPVSIGKVLKDSTLINKKTKSTVSPSSAFSCKRALGLVSVDSRCGLIVNMPTYNQPSITYRYTSGFQIYSPDRSCFLAWQGDGNLVLYETATGRSRWASNTYHRGEILAFQPDNNIVIYDNQGRGIWDSGTMGWCFHQGQYGDAGANLYITNLDAGGSLILVGIGDNINMGSNASSGSHFRQDYYN</sequence>
<dbReference type="EMBL" id="WPIK01000005">
    <property type="protein sequence ID" value="MVN21288.1"/>
    <property type="molecule type" value="Genomic_DNA"/>
</dbReference>
<evidence type="ECO:0000313" key="2">
    <source>
        <dbReference type="EMBL" id="MVN21288.1"/>
    </source>
</evidence>
<evidence type="ECO:0000259" key="1">
    <source>
        <dbReference type="PROSITE" id="PS50927"/>
    </source>
</evidence>
<dbReference type="Gene3D" id="2.90.10.10">
    <property type="entry name" value="Bulb-type lectin domain"/>
    <property type="match status" value="1"/>
</dbReference>
<dbReference type="SMART" id="SM00108">
    <property type="entry name" value="B_lectin"/>
    <property type="match status" value="1"/>
</dbReference>
<dbReference type="PROSITE" id="PS50927">
    <property type="entry name" value="BULB_LECTIN"/>
    <property type="match status" value="1"/>
</dbReference>
<organism evidence="2 3">
    <name type="scientific">Mucilaginibacter arboris</name>
    <dbReference type="NCBI Taxonomy" id="2682090"/>
    <lineage>
        <taxon>Bacteria</taxon>
        <taxon>Pseudomonadati</taxon>
        <taxon>Bacteroidota</taxon>
        <taxon>Sphingobacteriia</taxon>
        <taxon>Sphingobacteriales</taxon>
        <taxon>Sphingobacteriaceae</taxon>
        <taxon>Mucilaginibacter</taxon>
    </lineage>
</organism>
<proteinExistence type="predicted"/>
<accession>A0A7K1SVM9</accession>
<protein>
    <recommendedName>
        <fullName evidence="1">Bulb-type lectin domain-containing protein</fullName>
    </recommendedName>
</protein>
<dbReference type="InterPro" id="IPR036426">
    <property type="entry name" value="Bulb-type_lectin_dom_sf"/>
</dbReference>
<dbReference type="Proteomes" id="UP000462014">
    <property type="component" value="Unassembled WGS sequence"/>
</dbReference>
<comment type="caution">
    <text evidence="2">The sequence shown here is derived from an EMBL/GenBank/DDBJ whole genome shotgun (WGS) entry which is preliminary data.</text>
</comment>
<evidence type="ECO:0000313" key="3">
    <source>
        <dbReference type="Proteomes" id="UP000462014"/>
    </source>
</evidence>
<keyword evidence="3" id="KW-1185">Reference proteome</keyword>
<dbReference type="InterPro" id="IPR001480">
    <property type="entry name" value="Bulb-type_lectin_dom"/>
</dbReference>
<name>A0A7K1SVM9_9SPHI</name>
<reference evidence="2 3" key="1">
    <citation type="submission" date="2019-12" db="EMBL/GenBank/DDBJ databases">
        <title>Mucilaginibacter sp. HMF7410 genome sequencing and assembly.</title>
        <authorList>
            <person name="Kang H."/>
            <person name="Cha I."/>
            <person name="Kim H."/>
            <person name="Joh K."/>
        </authorList>
    </citation>
    <scope>NUCLEOTIDE SEQUENCE [LARGE SCALE GENOMIC DNA]</scope>
    <source>
        <strain evidence="2 3">HMF7410</strain>
    </source>
</reference>
<dbReference type="AlphaFoldDB" id="A0A7K1SVM9"/>